<dbReference type="GO" id="GO:0010506">
    <property type="term" value="P:regulation of autophagy"/>
    <property type="evidence" value="ECO:0007669"/>
    <property type="project" value="InterPro"/>
</dbReference>
<protein>
    <recommendedName>
        <fullName evidence="2">Autophagy-related protein 1</fullName>
    </recommendedName>
</protein>
<dbReference type="CDD" id="cd00180">
    <property type="entry name" value="PKc"/>
    <property type="match status" value="1"/>
</dbReference>
<sequence length="369" mass="40853">MASLEGISWDYSSFQVSRTILSSVGGFSQPSNRKIDSLQSLLASVQQINLDTFEGSSFTYGPNPVGEGVSYKVWRCYHRRKNAVYAVKQIKLPSVKSDLQGFQRQIGCILRDVEVMHGHAKHPNILHLMGYGWDHQAGGALPFLVTDFAPGGTLRNFLKSHKISPEEKLILCQDVARGLHALHVSGIAHGDLKLDNVLAAAISDSSDSDNATEVPDVEGRRFGVVARLSDFGHSLRILYNEEAPEYLQRYGGTLVYNAPEVQQSRHSNSPTLNFRKCDMWSLGLLCWEVFRDGNPYFRCDLIHQRIDSARGTSGATSTNSDHTMSSTDLDDLVQTSSQFAELASAETKEILGTRLDTKQVSNLAEVFSR</sequence>
<reference evidence="6" key="3">
    <citation type="submission" date="2025-04" db="UniProtKB">
        <authorList>
            <consortium name="RefSeq"/>
        </authorList>
    </citation>
    <scope>IDENTIFICATION</scope>
    <source>
        <strain evidence="6">CBS 304.34</strain>
    </source>
</reference>
<evidence type="ECO:0000256" key="1">
    <source>
        <dbReference type="ARBA" id="ARBA00004623"/>
    </source>
</evidence>
<dbReference type="InterPro" id="IPR011009">
    <property type="entry name" value="Kinase-like_dom_sf"/>
</dbReference>
<dbReference type="PANTHER" id="PTHR24348:SF68">
    <property type="entry name" value="SERINE_THREONINE-PROTEIN KINASE ATG1C"/>
    <property type="match status" value="1"/>
</dbReference>
<evidence type="ECO:0000256" key="2">
    <source>
        <dbReference type="ARBA" id="ARBA00030237"/>
    </source>
</evidence>
<gene>
    <name evidence="4 6" type="ORF">BDZ99DRAFT_422807</name>
</gene>
<dbReference type="PROSITE" id="PS50011">
    <property type="entry name" value="PROTEIN_KINASE_DOM"/>
    <property type="match status" value="1"/>
</dbReference>
<dbReference type="AlphaFoldDB" id="A0A6A6YC81"/>
<name>A0A6A6YC81_9PEZI</name>
<feature type="non-terminal residue" evidence="4">
    <location>
        <position position="369"/>
    </location>
</feature>
<keyword evidence="5" id="KW-1185">Reference proteome</keyword>
<dbReference type="Pfam" id="PF00069">
    <property type="entry name" value="Pkinase"/>
    <property type="match status" value="1"/>
</dbReference>
<dbReference type="SMART" id="SM00220">
    <property type="entry name" value="S_TKc"/>
    <property type="match status" value="1"/>
</dbReference>
<dbReference type="InterPro" id="IPR000719">
    <property type="entry name" value="Prot_kinase_dom"/>
</dbReference>
<dbReference type="EMBL" id="MU003707">
    <property type="protein sequence ID" value="KAF2806412.1"/>
    <property type="molecule type" value="Genomic_DNA"/>
</dbReference>
<comment type="subcellular location">
    <subcellularLocation>
        <location evidence="1">Preautophagosomal structure membrane</location>
        <topology evidence="1">Peripheral membrane protein</topology>
    </subcellularLocation>
</comment>
<dbReference type="InterPro" id="IPR045269">
    <property type="entry name" value="Atg1-like"/>
</dbReference>
<organism evidence="4">
    <name type="scientific">Mytilinidion resinicola</name>
    <dbReference type="NCBI Taxonomy" id="574789"/>
    <lineage>
        <taxon>Eukaryota</taxon>
        <taxon>Fungi</taxon>
        <taxon>Dikarya</taxon>
        <taxon>Ascomycota</taxon>
        <taxon>Pezizomycotina</taxon>
        <taxon>Dothideomycetes</taxon>
        <taxon>Pleosporomycetidae</taxon>
        <taxon>Mytilinidiales</taxon>
        <taxon>Mytilinidiaceae</taxon>
        <taxon>Mytilinidion</taxon>
    </lineage>
</organism>
<keyword evidence="4" id="KW-0808">Transferase</keyword>
<reference evidence="6" key="2">
    <citation type="submission" date="2020-04" db="EMBL/GenBank/DDBJ databases">
        <authorList>
            <consortium name="NCBI Genome Project"/>
        </authorList>
    </citation>
    <scope>NUCLEOTIDE SEQUENCE</scope>
    <source>
        <strain evidence="6">CBS 304.34</strain>
    </source>
</reference>
<dbReference type="PANTHER" id="PTHR24348">
    <property type="entry name" value="SERINE/THREONINE-PROTEIN KINASE UNC-51-RELATED"/>
    <property type="match status" value="1"/>
</dbReference>
<evidence type="ECO:0000313" key="5">
    <source>
        <dbReference type="Proteomes" id="UP000504636"/>
    </source>
</evidence>
<dbReference type="Gene3D" id="1.10.510.10">
    <property type="entry name" value="Transferase(Phosphotransferase) domain 1"/>
    <property type="match status" value="1"/>
</dbReference>
<dbReference type="GO" id="GO:0005524">
    <property type="term" value="F:ATP binding"/>
    <property type="evidence" value="ECO:0007669"/>
    <property type="project" value="InterPro"/>
</dbReference>
<dbReference type="GO" id="GO:0004674">
    <property type="term" value="F:protein serine/threonine kinase activity"/>
    <property type="evidence" value="ECO:0007669"/>
    <property type="project" value="InterPro"/>
</dbReference>
<accession>A0A6A6YC81</accession>
<evidence type="ECO:0000313" key="6">
    <source>
        <dbReference type="RefSeq" id="XP_033573376.1"/>
    </source>
</evidence>
<dbReference type="RefSeq" id="XP_033573376.1">
    <property type="nucleotide sequence ID" value="XM_033717004.1"/>
</dbReference>
<proteinExistence type="predicted"/>
<feature type="domain" description="Protein kinase" evidence="3">
    <location>
        <begin position="59"/>
        <end position="367"/>
    </location>
</feature>
<reference evidence="4 6" key="1">
    <citation type="journal article" date="2020" name="Stud. Mycol.">
        <title>101 Dothideomycetes genomes: a test case for predicting lifestyles and emergence of pathogens.</title>
        <authorList>
            <person name="Haridas S."/>
            <person name="Albert R."/>
            <person name="Binder M."/>
            <person name="Bloem J."/>
            <person name="Labutti K."/>
            <person name="Salamov A."/>
            <person name="Andreopoulos B."/>
            <person name="Baker S."/>
            <person name="Barry K."/>
            <person name="Bills G."/>
            <person name="Bluhm B."/>
            <person name="Cannon C."/>
            <person name="Castanera R."/>
            <person name="Culley D."/>
            <person name="Daum C."/>
            <person name="Ezra D."/>
            <person name="Gonzalez J."/>
            <person name="Henrissat B."/>
            <person name="Kuo A."/>
            <person name="Liang C."/>
            <person name="Lipzen A."/>
            <person name="Lutzoni F."/>
            <person name="Magnuson J."/>
            <person name="Mondo S."/>
            <person name="Nolan M."/>
            <person name="Ohm R."/>
            <person name="Pangilinan J."/>
            <person name="Park H.-J."/>
            <person name="Ramirez L."/>
            <person name="Alfaro M."/>
            <person name="Sun H."/>
            <person name="Tritt A."/>
            <person name="Yoshinaga Y."/>
            <person name="Zwiers L.-H."/>
            <person name="Turgeon B."/>
            <person name="Goodwin S."/>
            <person name="Spatafora J."/>
            <person name="Crous P."/>
            <person name="Grigoriev I."/>
        </authorList>
    </citation>
    <scope>NUCLEOTIDE SEQUENCE</scope>
    <source>
        <strain evidence="4 6">CBS 304.34</strain>
    </source>
</reference>
<dbReference type="OrthoDB" id="3946338at2759"/>
<dbReference type="Proteomes" id="UP000504636">
    <property type="component" value="Unplaced"/>
</dbReference>
<dbReference type="GO" id="GO:0034045">
    <property type="term" value="C:phagophore assembly site membrane"/>
    <property type="evidence" value="ECO:0007669"/>
    <property type="project" value="UniProtKB-SubCell"/>
</dbReference>
<keyword evidence="4" id="KW-0418">Kinase</keyword>
<dbReference type="GeneID" id="54457897"/>
<dbReference type="SUPFAM" id="SSF56112">
    <property type="entry name" value="Protein kinase-like (PK-like)"/>
    <property type="match status" value="1"/>
</dbReference>
<evidence type="ECO:0000313" key="4">
    <source>
        <dbReference type="EMBL" id="KAF2806412.1"/>
    </source>
</evidence>
<evidence type="ECO:0000259" key="3">
    <source>
        <dbReference type="PROSITE" id="PS50011"/>
    </source>
</evidence>